<dbReference type="UniPathway" id="UPA00344"/>
<dbReference type="GO" id="GO:0046872">
    <property type="term" value="F:metal ion binding"/>
    <property type="evidence" value="ECO:0007669"/>
    <property type="project" value="UniProtKB-KW"/>
</dbReference>
<dbReference type="InterPro" id="IPR036135">
    <property type="entry name" value="MoeA_linker/N_sf"/>
</dbReference>
<evidence type="ECO:0000313" key="11">
    <source>
        <dbReference type="EMBL" id="AIE99628.1"/>
    </source>
</evidence>
<evidence type="ECO:0000256" key="7">
    <source>
        <dbReference type="ARBA" id="ARBA00022842"/>
    </source>
</evidence>
<evidence type="ECO:0000256" key="4">
    <source>
        <dbReference type="ARBA" id="ARBA00022505"/>
    </source>
</evidence>
<feature type="domain" description="MoaB/Mog" evidence="10">
    <location>
        <begin position="179"/>
        <end position="316"/>
    </location>
</feature>
<evidence type="ECO:0000259" key="10">
    <source>
        <dbReference type="SMART" id="SM00852"/>
    </source>
</evidence>
<name>A0A075G7Q5_9EURY</name>
<sequence>MRTFVSIEDAVRIACEMSTLPRVTEMVSLSEAHGRILSEDIISKVDDPAFDNSAMDGWAIRIEDHRDDYSLSVIGVSKAGSPFSGVVGEGEAVQVMTGADIPTGANAIVMVEDSTISANGETVHITGPARPNYIRRKGENIHAGQLALKSGTHITPSVISLAATMGYGDLPVVTRPLIAVISTGDELIPPGEELAPGQIFESNSFGICALIERMGCEAVRWSTVRDSMDNLRAALNNASESCDAIITSGGVSMGEWDYVRRLMEEEGNIGFWKMQIRPGGPPIFGTWNDVPLFGLPGNPVSSHVVFITLVAPWISSSLGHHTEHGPHLIKQVRVQLKNSVKGAPGKVCLRRIKIELEGDLLVASTQTHQGSGNIHSLVAHNGLTFLSPDTDGEVGDIVDALLLL</sequence>
<evidence type="ECO:0000256" key="5">
    <source>
        <dbReference type="ARBA" id="ARBA00022679"/>
    </source>
</evidence>
<evidence type="ECO:0000256" key="1">
    <source>
        <dbReference type="ARBA" id="ARBA00001946"/>
    </source>
</evidence>
<dbReference type="GO" id="GO:0006777">
    <property type="term" value="P:Mo-molybdopterin cofactor biosynthetic process"/>
    <property type="evidence" value="ECO:0007669"/>
    <property type="project" value="UniProtKB-KW"/>
</dbReference>
<dbReference type="EC" id="2.10.1.1" evidence="3"/>
<dbReference type="NCBIfam" id="NF045515">
    <property type="entry name" value="Glp_gephyrin"/>
    <property type="match status" value="1"/>
</dbReference>
<dbReference type="Pfam" id="PF03454">
    <property type="entry name" value="MoeA_C"/>
    <property type="match status" value="1"/>
</dbReference>
<comment type="catalytic activity">
    <reaction evidence="9">
        <text>adenylyl-molybdopterin + molybdate = Mo-molybdopterin + AMP + H(+)</text>
        <dbReference type="Rhea" id="RHEA:35047"/>
        <dbReference type="ChEBI" id="CHEBI:15378"/>
        <dbReference type="ChEBI" id="CHEBI:36264"/>
        <dbReference type="ChEBI" id="CHEBI:62727"/>
        <dbReference type="ChEBI" id="CHEBI:71302"/>
        <dbReference type="ChEBI" id="CHEBI:456215"/>
        <dbReference type="EC" id="2.10.1.1"/>
    </reaction>
</comment>
<proteinExistence type="predicted"/>
<dbReference type="Pfam" id="PF00994">
    <property type="entry name" value="MoCF_biosynth"/>
    <property type="match status" value="1"/>
</dbReference>
<dbReference type="SMART" id="SM00852">
    <property type="entry name" value="MoCF_biosynth"/>
    <property type="match status" value="1"/>
</dbReference>
<dbReference type="InterPro" id="IPR036688">
    <property type="entry name" value="MoeA_C_domain_IV_sf"/>
</dbReference>
<dbReference type="FunFam" id="3.40.980.10:FF:000004">
    <property type="entry name" value="Molybdopterin molybdenumtransferase"/>
    <property type="match status" value="1"/>
</dbReference>
<dbReference type="SUPFAM" id="SSF53218">
    <property type="entry name" value="Molybdenum cofactor biosynthesis proteins"/>
    <property type="match status" value="1"/>
</dbReference>
<dbReference type="Pfam" id="PF03453">
    <property type="entry name" value="MoeA_N"/>
    <property type="match status" value="1"/>
</dbReference>
<dbReference type="EMBL" id="KF900568">
    <property type="protein sequence ID" value="AIE99628.1"/>
    <property type="molecule type" value="Genomic_DNA"/>
</dbReference>
<evidence type="ECO:0000256" key="8">
    <source>
        <dbReference type="ARBA" id="ARBA00023150"/>
    </source>
</evidence>
<dbReference type="SUPFAM" id="SSF63867">
    <property type="entry name" value="MoeA C-terminal domain-like"/>
    <property type="match status" value="1"/>
</dbReference>
<keyword evidence="7" id="KW-0460">Magnesium</keyword>
<dbReference type="CDD" id="cd00887">
    <property type="entry name" value="MoeA"/>
    <property type="match status" value="1"/>
</dbReference>
<dbReference type="GO" id="GO:0005829">
    <property type="term" value="C:cytosol"/>
    <property type="evidence" value="ECO:0007669"/>
    <property type="project" value="TreeGrafter"/>
</dbReference>
<keyword evidence="8" id="KW-0501">Molybdenum cofactor biosynthesis</keyword>
<protein>
    <recommendedName>
        <fullName evidence="3">molybdopterin molybdotransferase</fullName>
        <ecNumber evidence="3">2.10.1.1</ecNumber>
    </recommendedName>
</protein>
<dbReference type="Gene3D" id="2.40.340.10">
    <property type="entry name" value="MoeA, C-terminal, domain IV"/>
    <property type="match status" value="1"/>
</dbReference>
<dbReference type="InterPro" id="IPR005111">
    <property type="entry name" value="MoeA_C_domain_IV"/>
</dbReference>
<keyword evidence="4" id="KW-0500">Molybdenum</keyword>
<dbReference type="PANTHER" id="PTHR10192:SF5">
    <property type="entry name" value="GEPHYRIN"/>
    <property type="match status" value="1"/>
</dbReference>
<dbReference type="InterPro" id="IPR005110">
    <property type="entry name" value="MoeA_linker/N"/>
</dbReference>
<dbReference type="SUPFAM" id="SSF63882">
    <property type="entry name" value="MoeA N-terminal region -like"/>
    <property type="match status" value="1"/>
</dbReference>
<evidence type="ECO:0000256" key="3">
    <source>
        <dbReference type="ARBA" id="ARBA00013269"/>
    </source>
</evidence>
<keyword evidence="5 11" id="KW-0808">Transferase</keyword>
<gene>
    <name evidence="11" type="primary">moeA</name>
</gene>
<dbReference type="AlphaFoldDB" id="A0A075G7Q5"/>
<dbReference type="Gene3D" id="3.90.105.10">
    <property type="entry name" value="Molybdopterin biosynthesis moea protein, domain 2"/>
    <property type="match status" value="1"/>
</dbReference>
<dbReference type="NCBIfam" id="TIGR00177">
    <property type="entry name" value="molyb_syn"/>
    <property type="match status" value="1"/>
</dbReference>
<dbReference type="InterPro" id="IPR036425">
    <property type="entry name" value="MoaB/Mog-like_dom_sf"/>
</dbReference>
<evidence type="ECO:0000256" key="6">
    <source>
        <dbReference type="ARBA" id="ARBA00022723"/>
    </source>
</evidence>
<dbReference type="Gene3D" id="2.170.190.11">
    <property type="entry name" value="Molybdopterin biosynthesis moea protein, domain 3"/>
    <property type="match status" value="1"/>
</dbReference>
<keyword evidence="6" id="KW-0479">Metal-binding</keyword>
<accession>A0A075G7Q5</accession>
<reference evidence="11" key="1">
    <citation type="journal article" date="2014" name="Genome Biol. Evol.">
        <title>Pangenome evidence for extensive interdomain horizontal transfer affecting lineage core and shell genes in uncultured planktonic thaumarchaeota and euryarchaeota.</title>
        <authorList>
            <person name="Deschamps P."/>
            <person name="Zivanovic Y."/>
            <person name="Moreira D."/>
            <person name="Rodriguez-Valera F."/>
            <person name="Lopez-Garcia P."/>
        </authorList>
    </citation>
    <scope>NUCLEOTIDE SEQUENCE</scope>
</reference>
<comment type="cofactor">
    <cofactor evidence="1">
        <name>Mg(2+)</name>
        <dbReference type="ChEBI" id="CHEBI:18420"/>
    </cofactor>
</comment>
<dbReference type="Gene3D" id="3.40.980.10">
    <property type="entry name" value="MoaB/Mog-like domain"/>
    <property type="match status" value="1"/>
</dbReference>
<organism evidence="11">
    <name type="scientific">uncultured marine group II/III euryarchaeote KM3_115_A12</name>
    <dbReference type="NCBI Taxonomy" id="1457854"/>
    <lineage>
        <taxon>Archaea</taxon>
        <taxon>Methanobacteriati</taxon>
        <taxon>Methanobacteriota</taxon>
        <taxon>environmental samples</taxon>
    </lineage>
</organism>
<dbReference type="GO" id="GO:0061599">
    <property type="term" value="F:molybdopterin molybdotransferase activity"/>
    <property type="evidence" value="ECO:0007669"/>
    <property type="project" value="UniProtKB-EC"/>
</dbReference>
<dbReference type="InterPro" id="IPR001453">
    <property type="entry name" value="MoaB/Mog_dom"/>
</dbReference>
<dbReference type="PANTHER" id="PTHR10192">
    <property type="entry name" value="MOLYBDOPTERIN BIOSYNTHESIS PROTEIN"/>
    <property type="match status" value="1"/>
</dbReference>
<evidence type="ECO:0000256" key="2">
    <source>
        <dbReference type="ARBA" id="ARBA00005046"/>
    </source>
</evidence>
<comment type="pathway">
    <text evidence="2">Cofactor biosynthesis; molybdopterin biosynthesis.</text>
</comment>
<dbReference type="InterPro" id="IPR038987">
    <property type="entry name" value="MoeA-like"/>
</dbReference>
<evidence type="ECO:0000256" key="9">
    <source>
        <dbReference type="ARBA" id="ARBA00047317"/>
    </source>
</evidence>